<sequence length="52" mass="5318">MGDSGINSAIGGSWKGGRIKALDNAAKEAVDSGLGDAKMNIQLELCRGKGKK</sequence>
<protein>
    <recommendedName>
        <fullName evidence="1">Novel toxin 15 domain-containing protein</fullName>
    </recommendedName>
</protein>
<dbReference type="EMBL" id="AP028978">
    <property type="protein sequence ID" value="BET96022.1"/>
    <property type="molecule type" value="Genomic_DNA"/>
</dbReference>
<gene>
    <name evidence="2" type="ORF">TCT1_09430</name>
</gene>
<keyword evidence="3" id="KW-1185">Reference proteome</keyword>
<dbReference type="Pfam" id="PF15604">
    <property type="entry name" value="Ntox15"/>
    <property type="match status" value="1"/>
</dbReference>
<name>A0ABM8JUG0_9GAMM</name>
<evidence type="ECO:0000259" key="1">
    <source>
        <dbReference type="Pfam" id="PF15604"/>
    </source>
</evidence>
<dbReference type="RefSeq" id="WP_374052870.1">
    <property type="nucleotide sequence ID" value="NZ_AP028978.1"/>
</dbReference>
<accession>A0ABM8JUG0</accession>
<organism evidence="2 3">
    <name type="scientific">Xenorhabdus taiwanensis</name>
    <dbReference type="NCBI Taxonomy" id="3085177"/>
    <lineage>
        <taxon>Bacteria</taxon>
        <taxon>Pseudomonadati</taxon>
        <taxon>Pseudomonadota</taxon>
        <taxon>Gammaproteobacteria</taxon>
        <taxon>Enterobacterales</taxon>
        <taxon>Morganellaceae</taxon>
        <taxon>Xenorhabdus</taxon>
    </lineage>
</organism>
<evidence type="ECO:0000313" key="2">
    <source>
        <dbReference type="EMBL" id="BET96022.1"/>
    </source>
</evidence>
<proteinExistence type="predicted"/>
<reference evidence="2 3" key="1">
    <citation type="submission" date="2023-10" db="EMBL/GenBank/DDBJ databases">
        <title>Xenorhabdus taiwanensis sp. nov., a symbiotic bacterium associated with the entomopathogenic nematode Steinernema taiwanensis.</title>
        <authorList>
            <person name="Tseng C.T."/>
            <person name="Shu H.Y."/>
            <person name="Chen M.H."/>
            <person name="Fang Y.J."/>
            <person name="Wu T.L."/>
            <person name="Lin Y.C."/>
            <person name="Huang C.J."/>
        </authorList>
    </citation>
    <scope>NUCLEOTIDE SEQUENCE [LARGE SCALE GENOMIC DNA]</scope>
    <source>
        <strain evidence="2 3">TCT-1</strain>
    </source>
</reference>
<dbReference type="Proteomes" id="UP001529514">
    <property type="component" value="Chromosome"/>
</dbReference>
<evidence type="ECO:0000313" key="3">
    <source>
        <dbReference type="Proteomes" id="UP001529514"/>
    </source>
</evidence>
<feature type="domain" description="Novel toxin 15" evidence="1">
    <location>
        <begin position="1"/>
        <end position="43"/>
    </location>
</feature>
<dbReference type="InterPro" id="IPR028949">
    <property type="entry name" value="Ntox15"/>
</dbReference>